<feature type="region of interest" description="Disordered" evidence="1">
    <location>
        <begin position="136"/>
        <end position="317"/>
    </location>
</feature>
<feature type="compositionally biased region" description="Basic and acidic residues" evidence="1">
    <location>
        <begin position="148"/>
        <end position="162"/>
    </location>
</feature>
<dbReference type="CDD" id="cd05162">
    <property type="entry name" value="PWWP"/>
    <property type="match status" value="1"/>
</dbReference>
<evidence type="ECO:0000256" key="1">
    <source>
        <dbReference type="SAM" id="MobiDB-lite"/>
    </source>
</evidence>
<dbReference type="InterPro" id="IPR044679">
    <property type="entry name" value="PWWP2-like"/>
</dbReference>
<evidence type="ECO:0000313" key="3">
    <source>
        <dbReference type="EMBL" id="KAG6428918.1"/>
    </source>
</evidence>
<reference evidence="3" key="1">
    <citation type="submission" date="2018-01" db="EMBL/GenBank/DDBJ databases">
        <authorList>
            <person name="Mao J.F."/>
        </authorList>
    </citation>
    <scope>NUCLEOTIDE SEQUENCE</scope>
    <source>
        <strain evidence="3">Huo1</strain>
        <tissue evidence="3">Leaf</tissue>
    </source>
</reference>
<dbReference type="Proteomes" id="UP000298416">
    <property type="component" value="Unassembled WGS sequence"/>
</dbReference>
<dbReference type="PANTHER" id="PTHR33697">
    <property type="entry name" value="T17B22.17 PROTEIN-RELATED"/>
    <property type="match status" value="1"/>
</dbReference>
<keyword evidence="4" id="KW-1185">Reference proteome</keyword>
<proteinExistence type="predicted"/>
<evidence type="ECO:0000259" key="2">
    <source>
        <dbReference type="PROSITE" id="PS50812"/>
    </source>
</evidence>
<feature type="compositionally biased region" description="Polar residues" evidence="1">
    <location>
        <begin position="619"/>
        <end position="632"/>
    </location>
</feature>
<name>A0A8X8YAH7_SALSN</name>
<reference evidence="3" key="2">
    <citation type="submission" date="2020-08" db="EMBL/GenBank/DDBJ databases">
        <title>Plant Genome Project.</title>
        <authorList>
            <person name="Zhang R.-G."/>
        </authorList>
    </citation>
    <scope>NUCLEOTIDE SEQUENCE</scope>
    <source>
        <strain evidence="3">Huo1</strain>
        <tissue evidence="3">Leaf</tissue>
    </source>
</reference>
<protein>
    <recommendedName>
        <fullName evidence="2">PWWP domain-containing protein</fullName>
    </recommendedName>
</protein>
<dbReference type="Gene3D" id="2.30.30.140">
    <property type="match status" value="1"/>
</dbReference>
<feature type="compositionally biased region" description="Polar residues" evidence="1">
    <location>
        <begin position="306"/>
        <end position="317"/>
    </location>
</feature>
<evidence type="ECO:0000313" key="4">
    <source>
        <dbReference type="Proteomes" id="UP000298416"/>
    </source>
</evidence>
<sequence length="724" mass="78979">MGSSSEEPSKAIDISVGGLVWVRRRNGSWWPGRILGPEELPEGCVPTPRSGTPVKLLGREDASVHINGSDYVERDWYNLEKSKRVKAFRCGEYDDCIEKAKASASQLSKKAVKYARREDAILHALELESARLGQSLPSEQNSQAGEQPHAEESPSSSHHVEEDVNEDLSIPGDDPDSPPELSHSGVSFEEPYHAGAIKEERKRWRTPNDSDDGSEGVKRMKGLEDLGMGVSSSTRRKRSQVAHVSESLKKKNRRRPLSKVLECTEMVSAPVVPDQQSSPAESIVPEASESKVSELESNESKINHSLAMNNNSDSTGVSCENAMSLSTYRHADADASLQSKPKENEISSMLGIPENGSSNRLFDVPLVAEEKLSAGLSTTDNGASQKAQVGAGAQSSQSSHVETMSLGNEERNETGSTSSGAVDVHEVGQRMEKGTSEWQLKGKRNSRLRKVDVDDEADTEVAGLRRDSFVASSSRKVNPNRVGGSLISDIQLEEFHGWSRNAPHKDSHTRGSMADLAVPQRLLPYRQSRSTVNPKYDSSDFSLRHHTAGSGLYDVNVEVKTSYRQQGVPYISLMSKLHGQPIIGHPLSVEVLDDDFCDDILSVSECHSSSSELEGKLSNGHSFLQSDDTAYDQNPRGRPPINRRSGTKRPKARRRNGLSSKKIRTLSSLTSAHRQSQAQKKPGARKLKAPSIACVPLNVVFSRINAALNSSMQPAPRLAATCGV</sequence>
<dbReference type="AlphaFoldDB" id="A0A8X8YAH7"/>
<feature type="region of interest" description="Disordered" evidence="1">
    <location>
        <begin position="611"/>
        <end position="687"/>
    </location>
</feature>
<feature type="compositionally biased region" description="Basic and acidic residues" evidence="1">
    <location>
        <begin position="423"/>
        <end position="435"/>
    </location>
</feature>
<feature type="compositionally biased region" description="Basic and acidic residues" evidence="1">
    <location>
        <begin position="288"/>
        <end position="302"/>
    </location>
</feature>
<gene>
    <name evidence="3" type="ORF">SASPL_106957</name>
</gene>
<feature type="compositionally biased region" description="Polar residues" evidence="1">
    <location>
        <begin position="136"/>
        <end position="145"/>
    </location>
</feature>
<feature type="domain" description="PWWP" evidence="2">
    <location>
        <begin position="16"/>
        <end position="81"/>
    </location>
</feature>
<dbReference type="PANTHER" id="PTHR33697:SF1">
    <property type="entry name" value="TUDOR_PWWP_MBT SUPERFAMILY PROTEIN"/>
    <property type="match status" value="1"/>
</dbReference>
<comment type="caution">
    <text evidence="3">The sequence shown here is derived from an EMBL/GenBank/DDBJ whole genome shotgun (WGS) entry which is preliminary data.</text>
</comment>
<feature type="compositionally biased region" description="Basic residues" evidence="1">
    <location>
        <begin position="645"/>
        <end position="664"/>
    </location>
</feature>
<dbReference type="PROSITE" id="PS50812">
    <property type="entry name" value="PWWP"/>
    <property type="match status" value="1"/>
</dbReference>
<feature type="compositionally biased region" description="Basic and acidic residues" evidence="1">
    <location>
        <begin position="215"/>
        <end position="224"/>
    </location>
</feature>
<organism evidence="3">
    <name type="scientific">Salvia splendens</name>
    <name type="common">Scarlet sage</name>
    <dbReference type="NCBI Taxonomy" id="180675"/>
    <lineage>
        <taxon>Eukaryota</taxon>
        <taxon>Viridiplantae</taxon>
        <taxon>Streptophyta</taxon>
        <taxon>Embryophyta</taxon>
        <taxon>Tracheophyta</taxon>
        <taxon>Spermatophyta</taxon>
        <taxon>Magnoliopsida</taxon>
        <taxon>eudicotyledons</taxon>
        <taxon>Gunneridae</taxon>
        <taxon>Pentapetalae</taxon>
        <taxon>asterids</taxon>
        <taxon>lamiids</taxon>
        <taxon>Lamiales</taxon>
        <taxon>Lamiaceae</taxon>
        <taxon>Nepetoideae</taxon>
        <taxon>Mentheae</taxon>
        <taxon>Salviinae</taxon>
        <taxon>Salvia</taxon>
        <taxon>Salvia subgen. Calosphace</taxon>
        <taxon>core Calosphace</taxon>
    </lineage>
</organism>
<dbReference type="SUPFAM" id="SSF63748">
    <property type="entry name" value="Tudor/PWWP/MBT"/>
    <property type="match status" value="1"/>
</dbReference>
<feature type="compositionally biased region" description="Basic and acidic residues" evidence="1">
    <location>
        <begin position="190"/>
        <end position="208"/>
    </location>
</feature>
<dbReference type="Pfam" id="PF00855">
    <property type="entry name" value="PWWP"/>
    <property type="match status" value="1"/>
</dbReference>
<dbReference type="EMBL" id="PNBA02000003">
    <property type="protein sequence ID" value="KAG6428918.1"/>
    <property type="molecule type" value="Genomic_DNA"/>
</dbReference>
<accession>A0A8X8YAH7</accession>
<feature type="compositionally biased region" description="Polar residues" evidence="1">
    <location>
        <begin position="665"/>
        <end position="679"/>
    </location>
</feature>
<dbReference type="InterPro" id="IPR000313">
    <property type="entry name" value="PWWP_dom"/>
</dbReference>
<feature type="region of interest" description="Disordered" evidence="1">
    <location>
        <begin position="377"/>
        <end position="445"/>
    </location>
</feature>
<feature type="compositionally biased region" description="Low complexity" evidence="1">
    <location>
        <begin position="382"/>
        <end position="399"/>
    </location>
</feature>